<keyword evidence="9" id="KW-1185">Reference proteome</keyword>
<evidence type="ECO:0000259" key="7">
    <source>
        <dbReference type="SMART" id="SM00829"/>
    </source>
</evidence>
<dbReference type="GO" id="GO:0008270">
    <property type="term" value="F:zinc ion binding"/>
    <property type="evidence" value="ECO:0007669"/>
    <property type="project" value="InterPro"/>
</dbReference>
<evidence type="ECO:0000256" key="5">
    <source>
        <dbReference type="ARBA" id="ARBA00023002"/>
    </source>
</evidence>
<protein>
    <submittedName>
        <fullName evidence="8">(R,R)-butanediol dehydrogenase</fullName>
    </submittedName>
</protein>
<dbReference type="GeneID" id="87805859"/>
<evidence type="ECO:0000313" key="8">
    <source>
        <dbReference type="EMBL" id="WOO79076.1"/>
    </source>
</evidence>
<accession>A0AAF1BG24</accession>
<evidence type="ECO:0000256" key="1">
    <source>
        <dbReference type="ARBA" id="ARBA00001947"/>
    </source>
</evidence>
<dbReference type="InterPro" id="IPR013154">
    <property type="entry name" value="ADH-like_N"/>
</dbReference>
<evidence type="ECO:0000313" key="9">
    <source>
        <dbReference type="Proteomes" id="UP000827549"/>
    </source>
</evidence>
<dbReference type="InterPro" id="IPR011032">
    <property type="entry name" value="GroES-like_sf"/>
</dbReference>
<dbReference type="InterPro" id="IPR002328">
    <property type="entry name" value="ADH_Zn_CS"/>
</dbReference>
<dbReference type="AlphaFoldDB" id="A0AAF1BG24"/>
<evidence type="ECO:0000256" key="3">
    <source>
        <dbReference type="ARBA" id="ARBA00022723"/>
    </source>
</evidence>
<dbReference type="GO" id="GO:0016491">
    <property type="term" value="F:oxidoreductase activity"/>
    <property type="evidence" value="ECO:0007669"/>
    <property type="project" value="UniProtKB-KW"/>
</dbReference>
<dbReference type="Proteomes" id="UP000827549">
    <property type="component" value="Chromosome 2"/>
</dbReference>
<dbReference type="InterPro" id="IPR036291">
    <property type="entry name" value="NAD(P)-bd_dom_sf"/>
</dbReference>
<evidence type="ECO:0000256" key="2">
    <source>
        <dbReference type="ARBA" id="ARBA00008072"/>
    </source>
</evidence>
<dbReference type="PANTHER" id="PTHR43161:SF26">
    <property type="entry name" value="GALACTITOL 1-PHOSPHATE 5-DEHYDROGENASE"/>
    <property type="match status" value="1"/>
</dbReference>
<organism evidence="8 9">
    <name type="scientific">Vanrija pseudolonga</name>
    <dbReference type="NCBI Taxonomy" id="143232"/>
    <lineage>
        <taxon>Eukaryota</taxon>
        <taxon>Fungi</taxon>
        <taxon>Dikarya</taxon>
        <taxon>Basidiomycota</taxon>
        <taxon>Agaricomycotina</taxon>
        <taxon>Tremellomycetes</taxon>
        <taxon>Trichosporonales</taxon>
        <taxon>Trichosporonaceae</taxon>
        <taxon>Vanrija</taxon>
    </lineage>
</organism>
<dbReference type="Gene3D" id="3.90.180.10">
    <property type="entry name" value="Medium-chain alcohol dehydrogenases, catalytic domain"/>
    <property type="match status" value="1"/>
</dbReference>
<dbReference type="PROSITE" id="PS00059">
    <property type="entry name" value="ADH_ZINC"/>
    <property type="match status" value="1"/>
</dbReference>
<dbReference type="RefSeq" id="XP_062625108.1">
    <property type="nucleotide sequence ID" value="XM_062769124.1"/>
</dbReference>
<proteinExistence type="inferred from homology"/>
<keyword evidence="5" id="KW-0560">Oxidoreductase</keyword>
<dbReference type="Gene3D" id="3.40.50.720">
    <property type="entry name" value="NAD(P)-binding Rossmann-like Domain"/>
    <property type="match status" value="1"/>
</dbReference>
<dbReference type="InterPro" id="IPR013149">
    <property type="entry name" value="ADH-like_C"/>
</dbReference>
<dbReference type="CDD" id="cd08233">
    <property type="entry name" value="butanediol_DH_like"/>
    <property type="match status" value="1"/>
</dbReference>
<feature type="domain" description="Enoyl reductase (ER)" evidence="7">
    <location>
        <begin position="18"/>
        <end position="359"/>
    </location>
</feature>
<dbReference type="Pfam" id="PF08240">
    <property type="entry name" value="ADH_N"/>
    <property type="match status" value="1"/>
</dbReference>
<gene>
    <name evidence="8" type="primary">bdhA</name>
    <name evidence="8" type="ORF">LOC62_02G002612</name>
</gene>
<evidence type="ECO:0000256" key="4">
    <source>
        <dbReference type="ARBA" id="ARBA00022833"/>
    </source>
</evidence>
<keyword evidence="3 6" id="KW-0479">Metal-binding</keyword>
<sequence>MTNSTNATMKAARYYDRGDIRVENIPVPPVLPGTVGIEVAFCGICGTDLHEYLDGPIFCPSATHAHAISGETAPVTLGHEMSGTVYALGEGVTDLKVGDKVVVEPYIINEGVDTSAASLDYHLSKDMGFIGLSGRGGGLAEKITVQRRWVHAISDNVPLDQAALIEPLSVGYHAFKRSSGKAGDFALITGAGPIGLLTAAVLKAEGITVAISEPSALRRQKATETGVAAHVFDPRTDDVVARVKELTGGKGADIGFECTSVQPAFDTLIDALKPTGVLVVESIWGKKASLDMQKLVLKEIDLRGTIAYVNSHPETIKLVQQGKINLKPFITGVIGLDGLISEGFDTLINKNETAVKILVNPRA</sequence>
<name>A0AAF1BG24_9TREE</name>
<dbReference type="Pfam" id="PF00107">
    <property type="entry name" value="ADH_zinc_N"/>
    <property type="match status" value="1"/>
</dbReference>
<evidence type="ECO:0000256" key="6">
    <source>
        <dbReference type="RuleBase" id="RU361277"/>
    </source>
</evidence>
<dbReference type="SUPFAM" id="SSF50129">
    <property type="entry name" value="GroES-like"/>
    <property type="match status" value="1"/>
</dbReference>
<dbReference type="SMART" id="SM00829">
    <property type="entry name" value="PKS_ER"/>
    <property type="match status" value="1"/>
</dbReference>
<comment type="cofactor">
    <cofactor evidence="1 6">
        <name>Zn(2+)</name>
        <dbReference type="ChEBI" id="CHEBI:29105"/>
    </cofactor>
</comment>
<reference evidence="8" key="1">
    <citation type="submission" date="2023-10" db="EMBL/GenBank/DDBJ databases">
        <authorList>
            <person name="Noh H."/>
        </authorList>
    </citation>
    <scope>NUCLEOTIDE SEQUENCE</scope>
    <source>
        <strain evidence="8">DUCC4014</strain>
    </source>
</reference>
<comment type="similarity">
    <text evidence="2 6">Belongs to the zinc-containing alcohol dehydrogenase family.</text>
</comment>
<dbReference type="SUPFAM" id="SSF51735">
    <property type="entry name" value="NAD(P)-binding Rossmann-fold domains"/>
    <property type="match status" value="1"/>
</dbReference>
<dbReference type="InterPro" id="IPR020843">
    <property type="entry name" value="ER"/>
</dbReference>
<dbReference type="EMBL" id="CP086715">
    <property type="protein sequence ID" value="WOO79076.1"/>
    <property type="molecule type" value="Genomic_DNA"/>
</dbReference>
<keyword evidence="4 6" id="KW-0862">Zinc</keyword>
<dbReference type="PANTHER" id="PTHR43161">
    <property type="entry name" value="SORBITOL DEHYDROGENASE"/>
    <property type="match status" value="1"/>
</dbReference>